<dbReference type="PANTHER" id="PTHR30572:SF18">
    <property type="entry name" value="ABC-TYPE MACROLIDE FAMILY EXPORT SYSTEM PERMEASE COMPONENT 2"/>
    <property type="match status" value="1"/>
</dbReference>
<feature type="domain" description="ABC3 transporter permease C-terminal" evidence="7">
    <location>
        <begin position="304"/>
        <end position="417"/>
    </location>
</feature>
<dbReference type="Pfam" id="PF12704">
    <property type="entry name" value="MacB_PCD"/>
    <property type="match status" value="1"/>
</dbReference>
<evidence type="ECO:0000259" key="8">
    <source>
        <dbReference type="Pfam" id="PF12704"/>
    </source>
</evidence>
<dbReference type="InterPro" id="IPR050250">
    <property type="entry name" value="Macrolide_Exporter_MacB"/>
</dbReference>
<feature type="transmembrane region" description="Helical" evidence="6">
    <location>
        <begin position="391"/>
        <end position="416"/>
    </location>
</feature>
<dbReference type="OrthoDB" id="5933722at2"/>
<feature type="transmembrane region" description="Helical" evidence="6">
    <location>
        <begin position="437"/>
        <end position="459"/>
    </location>
</feature>
<evidence type="ECO:0000313" key="9">
    <source>
        <dbReference type="EMBL" id="QCX39607.1"/>
    </source>
</evidence>
<reference evidence="9 10" key="1">
    <citation type="submission" date="2019-05" db="EMBL/GenBank/DDBJ databases">
        <title>Algicella ahnfeltiae gen. nov., sp. nov., a novel marine bacterium of the family Flavobacteriaceae isolated from a red alga.</title>
        <authorList>
            <person name="Nedashkovskaya O.I."/>
            <person name="Kukhlevskiy A.D."/>
            <person name="Kim S.-G."/>
            <person name="Zhukova N.V."/>
            <person name="Mikhailov V.V."/>
        </authorList>
    </citation>
    <scope>NUCLEOTIDE SEQUENCE [LARGE SCALE GENOMIC DNA]</scope>
    <source>
        <strain evidence="9 10">10Alg115</strain>
    </source>
</reference>
<dbReference type="PANTHER" id="PTHR30572">
    <property type="entry name" value="MEMBRANE COMPONENT OF TRANSPORTER-RELATED"/>
    <property type="match status" value="1"/>
</dbReference>
<dbReference type="InterPro" id="IPR003838">
    <property type="entry name" value="ABC3_permease_C"/>
</dbReference>
<dbReference type="InterPro" id="IPR025857">
    <property type="entry name" value="MacB_PCD"/>
</dbReference>
<keyword evidence="3 6" id="KW-0812">Transmembrane</keyword>
<evidence type="ECO:0000256" key="5">
    <source>
        <dbReference type="ARBA" id="ARBA00023136"/>
    </source>
</evidence>
<feature type="transmembrane region" description="Helical" evidence="6">
    <location>
        <begin position="740"/>
        <end position="759"/>
    </location>
</feature>
<accession>A0A5B7TXP8</accession>
<feature type="domain" description="MacB-like periplasmic core" evidence="8">
    <location>
        <begin position="21"/>
        <end position="245"/>
    </location>
</feature>
<dbReference type="AlphaFoldDB" id="A0A5B7TXP8"/>
<feature type="transmembrane region" description="Helical" evidence="6">
    <location>
        <begin position="688"/>
        <end position="709"/>
    </location>
</feature>
<feature type="transmembrane region" description="Helical" evidence="6">
    <location>
        <begin position="21"/>
        <end position="43"/>
    </location>
</feature>
<dbReference type="GO" id="GO:0022857">
    <property type="term" value="F:transmembrane transporter activity"/>
    <property type="evidence" value="ECO:0007669"/>
    <property type="project" value="TreeGrafter"/>
</dbReference>
<organism evidence="9 10">
    <name type="scientific">Aureibaculum algae</name>
    <dbReference type="NCBI Taxonomy" id="2584122"/>
    <lineage>
        <taxon>Bacteria</taxon>
        <taxon>Pseudomonadati</taxon>
        <taxon>Bacteroidota</taxon>
        <taxon>Flavobacteriia</taxon>
        <taxon>Flavobacteriales</taxon>
        <taxon>Flavobacteriaceae</taxon>
        <taxon>Aureibaculum</taxon>
    </lineage>
</organism>
<keyword evidence="4 6" id="KW-1133">Transmembrane helix</keyword>
<evidence type="ECO:0000256" key="6">
    <source>
        <dbReference type="SAM" id="Phobius"/>
    </source>
</evidence>
<name>A0A5B7TXP8_9FLAO</name>
<dbReference type="RefSeq" id="WP_138950455.1">
    <property type="nucleotide sequence ID" value="NZ_CP040749.1"/>
</dbReference>
<dbReference type="EMBL" id="CP040749">
    <property type="protein sequence ID" value="QCX39607.1"/>
    <property type="molecule type" value="Genomic_DNA"/>
</dbReference>
<sequence>MFKNYLKIAWRSLQKHKLFAAINIVGLAIGLSASFVIGAIIYYDFTFDKFHVDGDRIYRITSDFSSSDGVFYNPGVAVPLGTTLNENTPGLDVVAPIFTTYPLHIKNNSTDKLFKNPKFVIYTDGSYFKLFNYKWLAGSQVAVLENPNEVVLTENRARKYFPNAELNEIIGKDLIYNDTIPVKLTGIVANFEDRTDIVFEEFISLKTANQSDMTSSIKDSNWNNTNSASQLFIKLSKNTKLSNVQLLLNQLADEHKDPDEATFGQERTFHLQPLSDLHFNSNYYTFDFSEGQASKSVLMNLAYIALFLLLLACINFINLNTAQATQRAKEIGIRKTLGSSKKPLIIQFLSETFLLTFFAALVSLFLSFWLLQVFSDFIPKGISFELFSDPLVIVFMLLLLVVISILSGFYPALVLSQFKPIAVLKSQILHKSDNASLRKYLTVFQFVIAQIFIIATLLVSKQIHFLTSKDMGFKTEAVASIRTPWESPEIEKRMLLTSKIKALPMIQAVSLSGNTPASFSTSSTNATFTIGDNEIRTPLQLLYGDQNYLKLYDIEILAGRNQLNDSISEYVINETYMKKLGFDNPQDALNKSVKTGDESHLIVGVMKDFNQRSLKTGIEPMAFLGANVSRFNTIHFSFLTKNSDKWSQSISQIESAWKSIYPDSEFKLTFMDETIKRFYKQEQKTSVLLNWATGLSILISCLGLLGLVIHTTQRRTKEIGIRKVLGASLTQLNFLLCKEFILLVIIAFAIAAPVAWYGLHNWLEGFTYKTSMSWWVFLISGFIMILVAILIMSIKTLSAANSNPVESLKSE</sequence>
<evidence type="ECO:0000256" key="3">
    <source>
        <dbReference type="ARBA" id="ARBA00022692"/>
    </source>
</evidence>
<feature type="transmembrane region" description="Helical" evidence="6">
    <location>
        <begin position="774"/>
        <end position="794"/>
    </location>
</feature>
<feature type="transmembrane region" description="Helical" evidence="6">
    <location>
        <begin position="344"/>
        <end position="371"/>
    </location>
</feature>
<evidence type="ECO:0000313" key="10">
    <source>
        <dbReference type="Proteomes" id="UP000306229"/>
    </source>
</evidence>
<comment type="subcellular location">
    <subcellularLocation>
        <location evidence="1">Cell membrane</location>
        <topology evidence="1">Multi-pass membrane protein</topology>
    </subcellularLocation>
</comment>
<evidence type="ECO:0000256" key="2">
    <source>
        <dbReference type="ARBA" id="ARBA00022475"/>
    </source>
</evidence>
<evidence type="ECO:0000256" key="1">
    <source>
        <dbReference type="ARBA" id="ARBA00004651"/>
    </source>
</evidence>
<keyword evidence="2" id="KW-1003">Cell membrane</keyword>
<feature type="transmembrane region" description="Helical" evidence="6">
    <location>
        <begin position="297"/>
        <end position="319"/>
    </location>
</feature>
<dbReference type="Proteomes" id="UP000306229">
    <property type="component" value="Chromosome"/>
</dbReference>
<feature type="domain" description="ABC3 transporter permease C-terminal" evidence="7">
    <location>
        <begin position="694"/>
        <end position="804"/>
    </location>
</feature>
<dbReference type="Pfam" id="PF02687">
    <property type="entry name" value="FtsX"/>
    <property type="match status" value="2"/>
</dbReference>
<gene>
    <name evidence="9" type="ORF">FF125_14570</name>
</gene>
<dbReference type="KEGG" id="fbe:FF125_14570"/>
<protein>
    <submittedName>
        <fullName evidence="9">FtsX-like permease family protein</fullName>
    </submittedName>
</protein>
<keyword evidence="10" id="KW-1185">Reference proteome</keyword>
<proteinExistence type="predicted"/>
<dbReference type="GO" id="GO:0005886">
    <property type="term" value="C:plasma membrane"/>
    <property type="evidence" value="ECO:0007669"/>
    <property type="project" value="UniProtKB-SubCell"/>
</dbReference>
<evidence type="ECO:0000256" key="4">
    <source>
        <dbReference type="ARBA" id="ARBA00022989"/>
    </source>
</evidence>
<evidence type="ECO:0000259" key="7">
    <source>
        <dbReference type="Pfam" id="PF02687"/>
    </source>
</evidence>
<keyword evidence="5 6" id="KW-0472">Membrane</keyword>